<name>A0ACB8ZMT5_ARCLA</name>
<organism evidence="1 2">
    <name type="scientific">Arctium lappa</name>
    <name type="common">Greater burdock</name>
    <name type="synonym">Lappa major</name>
    <dbReference type="NCBI Taxonomy" id="4217"/>
    <lineage>
        <taxon>Eukaryota</taxon>
        <taxon>Viridiplantae</taxon>
        <taxon>Streptophyta</taxon>
        <taxon>Embryophyta</taxon>
        <taxon>Tracheophyta</taxon>
        <taxon>Spermatophyta</taxon>
        <taxon>Magnoliopsida</taxon>
        <taxon>eudicotyledons</taxon>
        <taxon>Gunneridae</taxon>
        <taxon>Pentapetalae</taxon>
        <taxon>asterids</taxon>
        <taxon>campanulids</taxon>
        <taxon>Asterales</taxon>
        <taxon>Asteraceae</taxon>
        <taxon>Carduoideae</taxon>
        <taxon>Cardueae</taxon>
        <taxon>Arctiinae</taxon>
        <taxon>Arctium</taxon>
    </lineage>
</organism>
<protein>
    <submittedName>
        <fullName evidence="1">Uncharacterized protein</fullName>
    </submittedName>
</protein>
<evidence type="ECO:0000313" key="2">
    <source>
        <dbReference type="Proteomes" id="UP001055879"/>
    </source>
</evidence>
<gene>
    <name evidence="1" type="ORF">L6452_30493</name>
</gene>
<dbReference type="Proteomes" id="UP001055879">
    <property type="component" value="Linkage Group LG10"/>
</dbReference>
<sequence>MFFHLQTLGFSHKLHNRQYCRMSEASLQEFRLVVAGNLHRVLESLKLGSEFLSLRWIHQCFQMLPIFNNAFAKLMVEIDYPVSKWESDSIEEYFDYSINMLELLNSISSSLADLNQDRVSLSHALRIMETSPDDVAVERLREIKSHDSIKEFIRSEGGNGNGIGIGKERIFREAILILKNTGFWVCGVVLSGLKSDGRPIMEMMVDSSLVDLDSMFRKKMMEEGGLVKELERVNESVRLITSCVNGNGDSDAAKELKARLEVLGNELKGLKEEEEGIFAEIMAARNQVLEILRRNNN</sequence>
<proteinExistence type="predicted"/>
<comment type="caution">
    <text evidence="1">The sequence shown here is derived from an EMBL/GenBank/DDBJ whole genome shotgun (WGS) entry which is preliminary data.</text>
</comment>
<evidence type="ECO:0000313" key="1">
    <source>
        <dbReference type="EMBL" id="KAI3697465.1"/>
    </source>
</evidence>
<reference evidence="1 2" key="2">
    <citation type="journal article" date="2022" name="Mol. Ecol. Resour.">
        <title>The genomes of chicory, endive, great burdock and yacon provide insights into Asteraceae paleo-polyploidization history and plant inulin production.</title>
        <authorList>
            <person name="Fan W."/>
            <person name="Wang S."/>
            <person name="Wang H."/>
            <person name="Wang A."/>
            <person name="Jiang F."/>
            <person name="Liu H."/>
            <person name="Zhao H."/>
            <person name="Xu D."/>
            <person name="Zhang Y."/>
        </authorList>
    </citation>
    <scope>NUCLEOTIDE SEQUENCE [LARGE SCALE GENOMIC DNA]</scope>
    <source>
        <strain evidence="2">cv. Niubang</strain>
    </source>
</reference>
<keyword evidence="2" id="KW-1185">Reference proteome</keyword>
<dbReference type="EMBL" id="CM042056">
    <property type="protein sequence ID" value="KAI3697465.1"/>
    <property type="molecule type" value="Genomic_DNA"/>
</dbReference>
<reference evidence="2" key="1">
    <citation type="journal article" date="2022" name="Mol. Ecol. Resour.">
        <title>The genomes of chicory, endive, great burdock and yacon provide insights into Asteraceae palaeo-polyploidization history and plant inulin production.</title>
        <authorList>
            <person name="Fan W."/>
            <person name="Wang S."/>
            <person name="Wang H."/>
            <person name="Wang A."/>
            <person name="Jiang F."/>
            <person name="Liu H."/>
            <person name="Zhao H."/>
            <person name="Xu D."/>
            <person name="Zhang Y."/>
        </authorList>
    </citation>
    <scope>NUCLEOTIDE SEQUENCE [LARGE SCALE GENOMIC DNA]</scope>
    <source>
        <strain evidence="2">cv. Niubang</strain>
    </source>
</reference>
<accession>A0ACB8ZMT5</accession>